<dbReference type="Gene3D" id="2.130.10.10">
    <property type="entry name" value="YVTN repeat-like/Quinoprotein amine dehydrogenase"/>
    <property type="match status" value="3"/>
</dbReference>
<dbReference type="RefSeq" id="WP_147931288.1">
    <property type="nucleotide sequence ID" value="NZ_VOXD01000020.1"/>
</dbReference>
<evidence type="ECO:0000259" key="2">
    <source>
        <dbReference type="Pfam" id="PF21544"/>
    </source>
</evidence>
<protein>
    <recommendedName>
        <fullName evidence="2">PorZ N-terminal beta-propeller domain-containing protein</fullName>
    </recommendedName>
</protein>
<feature type="domain" description="PorZ N-terminal beta-propeller" evidence="2">
    <location>
        <begin position="50"/>
        <end position="199"/>
    </location>
</feature>
<dbReference type="Pfam" id="PF21544">
    <property type="entry name" value="PorZ_N_b_propeller"/>
    <property type="match status" value="1"/>
</dbReference>
<gene>
    <name evidence="3" type="ORF">FUA23_13545</name>
</gene>
<comment type="caution">
    <text evidence="3">The sequence shown here is derived from an EMBL/GenBank/DDBJ whole genome shotgun (WGS) entry which is preliminary data.</text>
</comment>
<keyword evidence="4" id="KW-1185">Reference proteome</keyword>
<keyword evidence="1" id="KW-0732">Signal</keyword>
<dbReference type="InterPro" id="IPR048954">
    <property type="entry name" value="PorZ_N"/>
</dbReference>
<dbReference type="OrthoDB" id="9807410at2"/>
<dbReference type="SUPFAM" id="SSF63829">
    <property type="entry name" value="Calcium-dependent phosphotriesterase"/>
    <property type="match status" value="1"/>
</dbReference>
<accession>A0A5C7FEL2</accession>
<dbReference type="AlphaFoldDB" id="A0A5C7FEL2"/>
<evidence type="ECO:0000313" key="4">
    <source>
        <dbReference type="Proteomes" id="UP000321907"/>
    </source>
</evidence>
<dbReference type="Pfam" id="PF07494">
    <property type="entry name" value="Reg_prop"/>
    <property type="match status" value="1"/>
</dbReference>
<dbReference type="InterPro" id="IPR011110">
    <property type="entry name" value="Reg_prop"/>
</dbReference>
<name>A0A5C7FEL2_9BACT</name>
<sequence>MPFRNYFLFLLLFACSGLGAQADSLGEWRTLQSYRFGTYVTESENSIIYTTGKALFYLDKEDLSITRLAREDGLAEARVRLIRYHEPTETLIIVYENSVIDLLRNGRFSTLRQIDNFNFSGDKQIYDMFFGDDNIVYLAAGYGLSALSLEDETFMFTTFTGVRVEGTAIHDGFIYAATEEGVYRAQSQNVNLNDFGNWNLMGAEFGLPGDYESTAMNVYKNKLYFGVDKDVYRLDGSVATLFFDTDDTRDWRLQFLSVGPELLLAGYRCTDDNCNNRQLMLLTEEGVERRIFGECIINTNYVIEDETGRIWFGENEDTPRIRYLDDRNDGDCNEIEYSGPLNDDNYRLLHDGKALWVAPSVMDDNFSAQFNFGGAFRFENDEWAFYNRENNVVFRGPDGETGGDDDVAAIIDVHYDHVNDRHWFCSAFEGVVLWDEETETGTLFDETNSSLRLSPDAGPGRVRVTGAVTDEQGFTYFANGLSADGNFLSVRSPDGEWAALGGDCGVNEAILIEIDEAGYIWVAHSTNAGSGITVTDPMGTPLDPSDDRCRRITANNSELPNNNVRSITTDLDGNVWVGTSQGIALFECGDRVFDTEICTGRLPIVEADDFGGFLLETEEIRSITVDGGNRKWIGTSGGAYLLSSDGEEQLLFFDQGNSPLLDNIVRDIAINPTNGVVYFGTELGIISYREGVTSARETTFASELVIFPNPVEPAYSGPISINGLARDARIKITDLSGKLVDEGTATGGQYVWSGNDYNGRRVTTGVYLVFASSNGRFGLTNGNSEVGKIVFIR</sequence>
<feature type="chain" id="PRO_5022950837" description="PorZ N-terminal beta-propeller domain-containing protein" evidence="1">
    <location>
        <begin position="23"/>
        <end position="793"/>
    </location>
</feature>
<dbReference type="EMBL" id="VOXD01000020">
    <property type="protein sequence ID" value="TXF88685.1"/>
    <property type="molecule type" value="Genomic_DNA"/>
</dbReference>
<organism evidence="3 4">
    <name type="scientific">Neolewinella aurantiaca</name>
    <dbReference type="NCBI Taxonomy" id="2602767"/>
    <lineage>
        <taxon>Bacteria</taxon>
        <taxon>Pseudomonadati</taxon>
        <taxon>Bacteroidota</taxon>
        <taxon>Saprospiria</taxon>
        <taxon>Saprospirales</taxon>
        <taxon>Lewinellaceae</taxon>
        <taxon>Neolewinella</taxon>
    </lineage>
</organism>
<dbReference type="InterPro" id="IPR015943">
    <property type="entry name" value="WD40/YVTN_repeat-like_dom_sf"/>
</dbReference>
<dbReference type="PROSITE" id="PS51257">
    <property type="entry name" value="PROKAR_LIPOPROTEIN"/>
    <property type="match status" value="1"/>
</dbReference>
<feature type="signal peptide" evidence="1">
    <location>
        <begin position="1"/>
        <end position="22"/>
    </location>
</feature>
<evidence type="ECO:0000313" key="3">
    <source>
        <dbReference type="EMBL" id="TXF88685.1"/>
    </source>
</evidence>
<dbReference type="Proteomes" id="UP000321907">
    <property type="component" value="Unassembled WGS sequence"/>
</dbReference>
<proteinExistence type="predicted"/>
<evidence type="ECO:0000256" key="1">
    <source>
        <dbReference type="SAM" id="SignalP"/>
    </source>
</evidence>
<reference evidence="3 4" key="1">
    <citation type="submission" date="2019-08" db="EMBL/GenBank/DDBJ databases">
        <title>Lewinella sp. strain SSH13 Genome sequencing and assembly.</title>
        <authorList>
            <person name="Kim I."/>
        </authorList>
    </citation>
    <scope>NUCLEOTIDE SEQUENCE [LARGE SCALE GENOMIC DNA]</scope>
    <source>
        <strain evidence="3 4">SSH13</strain>
    </source>
</reference>